<accession>H3NQ19</accession>
<reference evidence="1 2" key="1">
    <citation type="submission" date="2012-01" db="EMBL/GenBank/DDBJ databases">
        <title>The Genome Sequence of Helcococcus kunzii ATCC 51366.</title>
        <authorList>
            <consortium name="The Broad Institute Genome Sequencing Platform"/>
            <person name="Earl A."/>
            <person name="Ward D."/>
            <person name="Feldgarden M."/>
            <person name="Gevers D."/>
            <person name="Huys G."/>
            <person name="Young S.K."/>
            <person name="Zeng Q."/>
            <person name="Gargeya S."/>
            <person name="Fitzgerald M."/>
            <person name="Haas B."/>
            <person name="Abouelleil A."/>
            <person name="Alvarado L."/>
            <person name="Arachchi H.M."/>
            <person name="Berlin A."/>
            <person name="Chapman S.B."/>
            <person name="Gearin G."/>
            <person name="Goldberg J."/>
            <person name="Griggs A."/>
            <person name="Gujja S."/>
            <person name="Hansen M."/>
            <person name="Heiman D."/>
            <person name="Howarth C."/>
            <person name="Larimer J."/>
            <person name="Lui A."/>
            <person name="MacDonald P.J.P."/>
            <person name="McCowen C."/>
            <person name="Montmayeur A."/>
            <person name="Murphy C."/>
            <person name="Neiman D."/>
            <person name="Pearson M."/>
            <person name="Priest M."/>
            <person name="Roberts A."/>
            <person name="Saif S."/>
            <person name="Shea T."/>
            <person name="Sisk P."/>
            <person name="Stolte C."/>
            <person name="Sykes S."/>
            <person name="Wortman J."/>
            <person name="Nusbaum C."/>
            <person name="Birren B."/>
        </authorList>
    </citation>
    <scope>NUCLEOTIDE SEQUENCE [LARGE SCALE GENOMIC DNA]</scope>
    <source>
        <strain evidence="1 2">ATCC 51366</strain>
    </source>
</reference>
<evidence type="ECO:0000313" key="1">
    <source>
        <dbReference type="EMBL" id="EHR32699.1"/>
    </source>
</evidence>
<sequence length="325" mass="37797">MKNKLKSVMYGIAFTTILVILLFLTSKLFAPKVNGEVDKISNSRMNGLIAEKKDSIDVLIMGDSLSFTSFIPLNIWNETGITTYIGGTNSQKLSFTYDQIDKMLELQKVKMIILEGNNFFRKVNVNDGISLSISKIIPIFEYHSRWKNINFSNLFNKEKSDYLDEQRGFRINMSTQPAIIGLYKKHTDNKFLKRNRRLDEISPINREYLDKIKEICDEKGIKLVFLSTPSPLCWSDKKHNAISKLAKEYDIDYLDMNLHWQEMGIDWNNDTYDKGDHLNIYGAKKATKFLMKYLKDSGLFEDKRSNPKFASWDKAYQKNKKILVD</sequence>
<dbReference type="Proteomes" id="UP000004191">
    <property type="component" value="Unassembled WGS sequence"/>
</dbReference>
<evidence type="ECO:0000313" key="2">
    <source>
        <dbReference type="Proteomes" id="UP000004191"/>
    </source>
</evidence>
<dbReference type="PATRIC" id="fig|883114.3.peg.1422"/>
<dbReference type="SUPFAM" id="SSF52266">
    <property type="entry name" value="SGNH hydrolase"/>
    <property type="match status" value="1"/>
</dbReference>
<dbReference type="Gene3D" id="3.40.50.1110">
    <property type="entry name" value="SGNH hydrolase"/>
    <property type="match status" value="1"/>
</dbReference>
<dbReference type="OrthoDB" id="9796702at2"/>
<dbReference type="HOGENOM" id="CLU_041407_1_0_9"/>
<gene>
    <name evidence="1" type="ORF">HMPREF9709_01430</name>
</gene>
<proteinExistence type="predicted"/>
<keyword evidence="2" id="KW-1185">Reference proteome</keyword>
<dbReference type="eggNOG" id="COG2755">
    <property type="taxonomic scope" value="Bacteria"/>
</dbReference>
<name>H3NQ19_9FIRM</name>
<organism evidence="1 2">
    <name type="scientific">Helcococcus kunzii ATCC 51366</name>
    <dbReference type="NCBI Taxonomy" id="883114"/>
    <lineage>
        <taxon>Bacteria</taxon>
        <taxon>Bacillati</taxon>
        <taxon>Bacillota</taxon>
        <taxon>Tissierellia</taxon>
        <taxon>Tissierellales</taxon>
        <taxon>Peptoniphilaceae</taxon>
        <taxon>Helcococcus</taxon>
    </lineage>
</organism>
<dbReference type="RefSeq" id="WP_005398945.1">
    <property type="nucleotide sequence ID" value="NZ_JH601088.1"/>
</dbReference>
<comment type="caution">
    <text evidence="1">The sequence shown here is derived from an EMBL/GenBank/DDBJ whole genome shotgun (WGS) entry which is preliminary data.</text>
</comment>
<dbReference type="AlphaFoldDB" id="H3NQ19"/>
<dbReference type="STRING" id="883114.HMPREF9709_01430"/>
<dbReference type="GeneID" id="96999389"/>
<dbReference type="InterPro" id="IPR036514">
    <property type="entry name" value="SGNH_hydro_sf"/>
</dbReference>
<dbReference type="EMBL" id="AGEI01000025">
    <property type="protein sequence ID" value="EHR32699.1"/>
    <property type="molecule type" value="Genomic_DNA"/>
</dbReference>
<protein>
    <submittedName>
        <fullName evidence="1">Uncharacterized protein</fullName>
    </submittedName>
</protein>